<keyword evidence="1" id="KW-0812">Transmembrane</keyword>
<feature type="transmembrane region" description="Helical" evidence="1">
    <location>
        <begin position="85"/>
        <end position="109"/>
    </location>
</feature>
<dbReference type="Proteomes" id="UP001241926">
    <property type="component" value="Unassembled WGS sequence"/>
</dbReference>
<keyword evidence="3" id="KW-1185">Reference proteome</keyword>
<dbReference type="EMBL" id="JASJUS010000001">
    <property type="protein sequence ID" value="MDL2075159.1"/>
    <property type="molecule type" value="Genomic_DNA"/>
</dbReference>
<evidence type="ECO:0000313" key="3">
    <source>
        <dbReference type="Proteomes" id="UP001241926"/>
    </source>
</evidence>
<keyword evidence="1" id="KW-0472">Membrane</keyword>
<reference evidence="2 3" key="1">
    <citation type="submission" date="2023-05" db="EMBL/GenBank/DDBJ databases">
        <title>Streptomyces fuscus sp. nov., a brown-black pigment producing actinomyces isolated from dry sand of Sea duck farm.</title>
        <authorList>
            <person name="Xie J."/>
            <person name="Shen N."/>
        </authorList>
    </citation>
    <scope>NUCLEOTIDE SEQUENCE [LARGE SCALE GENOMIC DNA]</scope>
    <source>
        <strain evidence="2 3">GXMU-J15</strain>
    </source>
</reference>
<sequence length="160" mass="16193">MTGQGALGRGVRVGLLMAGVPAIPWAALALGIAAVEFLRGGDHDFAARDLRYAGLLTGGTLVAGVLMGSILCGGLVLASRAVTRAWGLSLVGALLGALVFPAVFVVVAVGTDAAYAPLVLTFLAWPVMTLVAAAHSADIVGLTRRHAWLTARLGTRAPVA</sequence>
<organism evidence="2 3">
    <name type="scientific">Streptomyces fuscus</name>
    <dbReference type="NCBI Taxonomy" id="3048495"/>
    <lineage>
        <taxon>Bacteria</taxon>
        <taxon>Bacillati</taxon>
        <taxon>Actinomycetota</taxon>
        <taxon>Actinomycetes</taxon>
        <taxon>Kitasatosporales</taxon>
        <taxon>Streptomycetaceae</taxon>
        <taxon>Streptomyces</taxon>
    </lineage>
</organism>
<name>A0ABT7IRF3_9ACTN</name>
<feature type="transmembrane region" description="Helical" evidence="1">
    <location>
        <begin position="55"/>
        <end position="78"/>
    </location>
</feature>
<accession>A0ABT7IRF3</accession>
<feature type="transmembrane region" description="Helical" evidence="1">
    <location>
        <begin position="12"/>
        <end position="35"/>
    </location>
</feature>
<proteinExistence type="predicted"/>
<evidence type="ECO:0000313" key="2">
    <source>
        <dbReference type="EMBL" id="MDL2075159.1"/>
    </source>
</evidence>
<comment type="caution">
    <text evidence="2">The sequence shown here is derived from an EMBL/GenBank/DDBJ whole genome shotgun (WGS) entry which is preliminary data.</text>
</comment>
<dbReference type="RefSeq" id="WP_285429838.1">
    <property type="nucleotide sequence ID" value="NZ_JASJUS010000001.1"/>
</dbReference>
<evidence type="ECO:0008006" key="4">
    <source>
        <dbReference type="Google" id="ProtNLM"/>
    </source>
</evidence>
<keyword evidence="1" id="KW-1133">Transmembrane helix</keyword>
<gene>
    <name evidence="2" type="ORF">QNN03_01755</name>
</gene>
<evidence type="ECO:0000256" key="1">
    <source>
        <dbReference type="SAM" id="Phobius"/>
    </source>
</evidence>
<feature type="transmembrane region" description="Helical" evidence="1">
    <location>
        <begin position="115"/>
        <end position="135"/>
    </location>
</feature>
<protein>
    <recommendedName>
        <fullName evidence="4">ABC transporter permease</fullName>
    </recommendedName>
</protein>